<dbReference type="Proteomes" id="UP000293550">
    <property type="component" value="Unassembled WGS sequence"/>
</dbReference>
<sequence>MPKTKRQKVVKTKKSVFTKKKQLALVAGCQASSLTVEAYAKANKIAASTLYRWAEVAGVSLKSGKKKDQKRVADTKHPTKPEPLEAPEQKSKPDEPQQLPKLEVNYIVQEFLAILKDMATGLIRRITGKNH</sequence>
<reference evidence="2 3" key="1">
    <citation type="submission" date="2018-10" db="EMBL/GenBank/DDBJ databases">
        <title>An updated phylogeny of the Alphaproteobacteria reveals that the parasitic Rickettsiales and Holosporales have independent origins.</title>
        <authorList>
            <person name="Munoz-Gomez S.A."/>
            <person name="Hess S."/>
            <person name="Burger G."/>
            <person name="Lang B.F."/>
            <person name="Susko E."/>
            <person name="Slamovits C.H."/>
            <person name="Roger A.J."/>
        </authorList>
    </citation>
    <scope>NUCLEOTIDE SEQUENCE [LARGE SCALE GENOMIC DNA]</scope>
    <source>
        <strain evidence="2">HOLO01</strain>
    </source>
</reference>
<keyword evidence="3" id="KW-1185">Reference proteome</keyword>
<dbReference type="RefSeq" id="WP_130154438.1">
    <property type="nucleotide sequence ID" value="NZ_SCFB01000012.1"/>
</dbReference>
<proteinExistence type="predicted"/>
<dbReference type="AlphaFoldDB" id="A0A4Q7DFB2"/>
<dbReference type="EMBL" id="SCFB01000012">
    <property type="protein sequence ID" value="RZI45451.1"/>
    <property type="molecule type" value="Genomic_DNA"/>
</dbReference>
<evidence type="ECO:0000313" key="2">
    <source>
        <dbReference type="EMBL" id="RZI45451.1"/>
    </source>
</evidence>
<protein>
    <submittedName>
        <fullName evidence="2">Uncharacterized protein</fullName>
    </submittedName>
</protein>
<feature type="compositionally biased region" description="Basic and acidic residues" evidence="1">
    <location>
        <begin position="70"/>
        <end position="95"/>
    </location>
</feature>
<name>A0A4Q7DFB2_9PROT</name>
<gene>
    <name evidence="2" type="ORF">EQU50_07120</name>
</gene>
<feature type="region of interest" description="Disordered" evidence="1">
    <location>
        <begin position="60"/>
        <end position="99"/>
    </location>
</feature>
<comment type="caution">
    <text evidence="2">The sequence shown here is derived from an EMBL/GenBank/DDBJ whole genome shotgun (WGS) entry which is preliminary data.</text>
</comment>
<organism evidence="2 3">
    <name type="scientific">Candidatus Finniella inopinata</name>
    <dbReference type="NCBI Taxonomy" id="1696036"/>
    <lineage>
        <taxon>Bacteria</taxon>
        <taxon>Pseudomonadati</taxon>
        <taxon>Pseudomonadota</taxon>
        <taxon>Alphaproteobacteria</taxon>
        <taxon>Holosporales</taxon>
        <taxon>Candidatus Paracaedibacteraceae</taxon>
        <taxon>Candidatus Finniella</taxon>
    </lineage>
</organism>
<evidence type="ECO:0000256" key="1">
    <source>
        <dbReference type="SAM" id="MobiDB-lite"/>
    </source>
</evidence>
<evidence type="ECO:0000313" key="3">
    <source>
        <dbReference type="Proteomes" id="UP000293550"/>
    </source>
</evidence>
<accession>A0A4Q7DFB2</accession>